<comment type="similarity">
    <text evidence="1">Belongs to the protein-tyrosine phosphatase family. Non-receptor class dual specificity subfamily.</text>
</comment>
<evidence type="ECO:0000259" key="6">
    <source>
        <dbReference type="PROSITE" id="PS50054"/>
    </source>
</evidence>
<dbReference type="InterPro" id="IPR020422">
    <property type="entry name" value="TYR_PHOSPHATASE_DUAL_dom"/>
</dbReference>
<organism evidence="8 9">
    <name type="scientific">Eremothecium sinecaudum</name>
    <dbReference type="NCBI Taxonomy" id="45286"/>
    <lineage>
        <taxon>Eukaryota</taxon>
        <taxon>Fungi</taxon>
        <taxon>Dikarya</taxon>
        <taxon>Ascomycota</taxon>
        <taxon>Saccharomycotina</taxon>
        <taxon>Saccharomycetes</taxon>
        <taxon>Saccharomycetales</taxon>
        <taxon>Saccharomycetaceae</taxon>
        <taxon>Eremothecium</taxon>
    </lineage>
</organism>
<proteinExistence type="inferred from homology"/>
<dbReference type="OrthoDB" id="2017893at2759"/>
<dbReference type="GeneID" id="28724196"/>
<evidence type="ECO:0000313" key="9">
    <source>
        <dbReference type="Proteomes" id="UP000243052"/>
    </source>
</evidence>
<dbReference type="Gene3D" id="3.90.190.10">
    <property type="entry name" value="Protein tyrosine phosphatase superfamily"/>
    <property type="match status" value="1"/>
</dbReference>
<dbReference type="RefSeq" id="XP_017987923.1">
    <property type="nucleotide sequence ID" value="XM_018132434.1"/>
</dbReference>
<dbReference type="GO" id="GO:0004725">
    <property type="term" value="F:protein tyrosine phosphatase activity"/>
    <property type="evidence" value="ECO:0007669"/>
    <property type="project" value="UniProtKB-EC"/>
</dbReference>
<dbReference type="GO" id="GO:0005634">
    <property type="term" value="C:nucleus"/>
    <property type="evidence" value="ECO:0007669"/>
    <property type="project" value="TreeGrafter"/>
</dbReference>
<dbReference type="PIRSF" id="PIRSF000941">
    <property type="entry name" value="DUSP12"/>
    <property type="match status" value="1"/>
</dbReference>
<dbReference type="Pfam" id="PF00782">
    <property type="entry name" value="DSPc"/>
    <property type="match status" value="1"/>
</dbReference>
<name>A0A109UX81_9SACH</name>
<dbReference type="GO" id="GO:0008138">
    <property type="term" value="F:protein tyrosine/serine/threonine phosphatase activity"/>
    <property type="evidence" value="ECO:0007669"/>
    <property type="project" value="InterPro"/>
</dbReference>
<feature type="domain" description="Tyrosine-protein phosphatase" evidence="6">
    <location>
        <begin position="6"/>
        <end position="170"/>
    </location>
</feature>
<dbReference type="InterPro" id="IPR016278">
    <property type="entry name" value="DUSP12"/>
</dbReference>
<dbReference type="InterPro" id="IPR000387">
    <property type="entry name" value="Tyr_Pase_dom"/>
</dbReference>
<keyword evidence="9" id="KW-1185">Reference proteome</keyword>
<dbReference type="SUPFAM" id="SSF52799">
    <property type="entry name" value="(Phosphotyrosine protein) phosphatases II"/>
    <property type="match status" value="1"/>
</dbReference>
<dbReference type="Proteomes" id="UP000243052">
    <property type="component" value="Chromosome iv"/>
</dbReference>
<dbReference type="PROSITE" id="PS50054">
    <property type="entry name" value="TYR_PHOSPHATASE_DUAL"/>
    <property type="match status" value="1"/>
</dbReference>
<keyword evidence="4" id="KW-0904">Protein phosphatase</keyword>
<dbReference type="CDD" id="cd14518">
    <property type="entry name" value="DSP_fungal_YVH1"/>
    <property type="match status" value="1"/>
</dbReference>
<dbReference type="PANTHER" id="PTHR45848:SF4">
    <property type="entry name" value="DUAL SPECIFICITY PROTEIN PHOSPHATASE 12"/>
    <property type="match status" value="1"/>
</dbReference>
<evidence type="ECO:0000256" key="4">
    <source>
        <dbReference type="ARBA" id="ARBA00022912"/>
    </source>
</evidence>
<dbReference type="AlphaFoldDB" id="A0A109UX81"/>
<reference evidence="8 9" key="1">
    <citation type="submission" date="2016-01" db="EMBL/GenBank/DDBJ databases">
        <title>Genome sequence of the yeast Holleya sinecauda.</title>
        <authorList>
            <person name="Dietrich F.S."/>
        </authorList>
    </citation>
    <scope>NUCLEOTIDE SEQUENCE [LARGE SCALE GENOMIC DNA]</scope>
    <source>
        <strain evidence="8 9">ATCC 58844</strain>
    </source>
</reference>
<evidence type="ECO:0000313" key="8">
    <source>
        <dbReference type="EMBL" id="AMD20927.1"/>
    </source>
</evidence>
<feature type="active site" description="Phosphocysteine intermediate" evidence="5">
    <location>
        <position position="114"/>
    </location>
</feature>
<evidence type="ECO:0000256" key="1">
    <source>
        <dbReference type="ARBA" id="ARBA00008601"/>
    </source>
</evidence>
<gene>
    <name evidence="8" type="ORF">AW171_hschr42849</name>
</gene>
<dbReference type="InterPro" id="IPR029021">
    <property type="entry name" value="Prot-tyrosine_phosphatase-like"/>
</dbReference>
<dbReference type="PANTHER" id="PTHR45848">
    <property type="entry name" value="DUAL SPECIFICITY PROTEIN PHOSPHATASE 12 FAMILY MEMBER"/>
    <property type="match status" value="1"/>
</dbReference>
<dbReference type="PROSITE" id="PS50056">
    <property type="entry name" value="TYR_PHOSPHATASE_2"/>
    <property type="match status" value="1"/>
</dbReference>
<dbReference type="SMART" id="SM00195">
    <property type="entry name" value="DSPc"/>
    <property type="match status" value="1"/>
</dbReference>
<feature type="domain" description="Tyrosine specific protein phosphatases" evidence="7">
    <location>
        <begin position="92"/>
        <end position="151"/>
    </location>
</feature>
<evidence type="ECO:0000256" key="3">
    <source>
        <dbReference type="ARBA" id="ARBA00022801"/>
    </source>
</evidence>
<evidence type="ECO:0000256" key="2">
    <source>
        <dbReference type="ARBA" id="ARBA00013064"/>
    </source>
</evidence>
<dbReference type="STRING" id="45286.A0A109UX81"/>
<protein>
    <recommendedName>
        <fullName evidence="2">protein-tyrosine-phosphatase</fullName>
        <ecNumber evidence="2">3.1.3.48</ecNumber>
    </recommendedName>
</protein>
<evidence type="ECO:0000259" key="7">
    <source>
        <dbReference type="PROSITE" id="PS50056"/>
    </source>
</evidence>
<sequence>MASNKEPDMTRILGGIHVGGVQPIIAHTPLMAAYNITHILSVMKFAVIPEYLVRKSYTLKNIAIDDDDKTDILQYFNETNRFIDECLFPNEPEYDPKLVDFRKKPQKGAIYVHCHAGVSRSVSFVVAYLMYRYGFDLKTALHAVRRKRSNAQPNDNFMEQLKIFEEMGGNKVDSSNSLYIQWRLKNSAKNGESGSELLANDDIYHKDSEKELQEIPEDDVSNMTAIRCKKCRQRLALSSSFIKHTPPTRESSEGHFIRKAAGSRRIIDIQQSQDHCSHFFVEPLSWMKEELQGKQELEGKFNCPNCSSKVGGYNWKGSRCSCGKWVIPAIHLQTSKIDEFSLERQALPNVVQFHSKQ</sequence>
<accession>A0A109UX81</accession>
<dbReference type="InterPro" id="IPR000340">
    <property type="entry name" value="Dual-sp_phosphatase_cat-dom"/>
</dbReference>
<keyword evidence="3" id="KW-0378">Hydrolase</keyword>
<dbReference type="FunFam" id="3.90.190.10:FF:000116">
    <property type="entry name" value="YVH1p Protein phosphatase"/>
    <property type="match status" value="1"/>
</dbReference>
<evidence type="ECO:0000256" key="5">
    <source>
        <dbReference type="PIRSR" id="PIRSR000941-50"/>
    </source>
</evidence>
<dbReference type="EMBL" id="CP014244">
    <property type="protein sequence ID" value="AMD20927.1"/>
    <property type="molecule type" value="Genomic_DNA"/>
</dbReference>
<dbReference type="EC" id="3.1.3.48" evidence="2"/>